<dbReference type="GO" id="GO:0004715">
    <property type="term" value="F:non-membrane spanning protein tyrosine kinase activity"/>
    <property type="evidence" value="ECO:0007669"/>
    <property type="project" value="UniProtKB-EC"/>
</dbReference>
<dbReference type="PANTHER" id="PTHR24418">
    <property type="entry name" value="TYROSINE-PROTEIN KINASE"/>
    <property type="match status" value="1"/>
</dbReference>
<dbReference type="InterPro" id="IPR050198">
    <property type="entry name" value="Non-receptor_tyrosine_kinases"/>
</dbReference>
<dbReference type="GO" id="GO:0005524">
    <property type="term" value="F:ATP binding"/>
    <property type="evidence" value="ECO:0007669"/>
    <property type="project" value="UniProtKB-UniRule"/>
</dbReference>
<evidence type="ECO:0000256" key="3">
    <source>
        <dbReference type="PROSITE-ProRule" id="PRU10141"/>
    </source>
</evidence>
<evidence type="ECO:0000256" key="1">
    <source>
        <dbReference type="ARBA" id="ARBA00022741"/>
    </source>
</evidence>
<dbReference type="InterPro" id="IPR017441">
    <property type="entry name" value="Protein_kinase_ATP_BS"/>
</dbReference>
<evidence type="ECO:0000259" key="4">
    <source>
        <dbReference type="PROSITE" id="PS50011"/>
    </source>
</evidence>
<evidence type="ECO:0000313" key="6">
    <source>
        <dbReference type="Proteomes" id="UP000014680"/>
    </source>
</evidence>
<dbReference type="Pfam" id="PF07714">
    <property type="entry name" value="PK_Tyr_Ser-Thr"/>
    <property type="match status" value="1"/>
</dbReference>
<dbReference type="SMART" id="SM00219">
    <property type="entry name" value="TyrKc"/>
    <property type="match status" value="1"/>
</dbReference>
<dbReference type="Gene3D" id="1.10.510.10">
    <property type="entry name" value="Transferase(Phosphotransferase) domain 1"/>
    <property type="match status" value="1"/>
</dbReference>
<dbReference type="GeneID" id="14891117"/>
<evidence type="ECO:0000313" key="5">
    <source>
        <dbReference type="EMBL" id="ELP92085.1"/>
    </source>
</evidence>
<feature type="domain" description="Protein kinase" evidence="4">
    <location>
        <begin position="424"/>
        <end position="695"/>
    </location>
</feature>
<dbReference type="InterPro" id="IPR008266">
    <property type="entry name" value="Tyr_kinase_AS"/>
</dbReference>
<sequence length="718" mass="81336">MASSPIKCVIEAPNDPNSPPIGIYGHTLCYGENKMYLIGGWVEAEKKYNDTVYVFDFTKLTWERKNPDQSNVSLGRSYHTATYYEKNIYIVGGLRYETIIDTIDVLDVTTYKLSHLKLPKKVQKYFHSTVLFGDSLYIYGGRTRSKRDKDVEVFSKEFFRLEIPRLLLNPLSSAQETDLMQEKHGSFLTAGGDMYVVGGFTSKAETQLMKRYNIGGSSWVASTARLEIPKNELRFAYFKNEDFAVSVGGNKGEETINDIHMAKKMNNQMCIFSYTPDSDLLKEKTWGNAVLAFSLNNKNSFMVSIGGINTTHRMLICSVSSSSFKFEDMKAVSEDEVKIESKVRVESSLYSFLADNKLTCLLKQLFEAGYKTKEELCRVGRYELDKAGFKPGFARQLVDAIARDNSSHSTTMKLHGEFKYLTGCETQQMIGHGSFGMVYKGTWLGTTAVAMKEIQKMSDDPAKIAELEKEASVTQMMKHPNLITMYGLFKSDDSIFMVLDLCNGSVDDLLHKTPKAVTYKQRVKMCVDVATGMSYLASLKVVHRDLAARNLLYLNDVGGQYITRVGDLGLSRQTASGNYESSTAEPKYPKKWTPPEIAQPGEFHFKFSTTSDIWSYGVTLWEIFSDAATPYSSVGNQEIMQKTFEGLRLEEPKMLSEAEEKHGHEIWQTAFKCFNKIPSQRPRFKDLYKDLKSILDVLPDEEAVVEKVEEEVEDDKYE</sequence>
<dbReference type="InterPro" id="IPR001245">
    <property type="entry name" value="Ser-Thr/Tyr_kinase_cat_dom"/>
</dbReference>
<name>A0A0A1UAS5_ENTIV</name>
<reference evidence="5 6" key="1">
    <citation type="submission" date="2012-10" db="EMBL/GenBank/DDBJ databases">
        <authorList>
            <person name="Zafar N."/>
            <person name="Inman J."/>
            <person name="Hall N."/>
            <person name="Lorenzi H."/>
            <person name="Caler E."/>
        </authorList>
    </citation>
    <scope>NUCLEOTIDE SEQUENCE [LARGE SCALE GENOMIC DNA]</scope>
    <source>
        <strain evidence="5 6">IP1</strain>
    </source>
</reference>
<dbReference type="PROSITE" id="PS00107">
    <property type="entry name" value="PROTEIN_KINASE_ATP"/>
    <property type="match status" value="1"/>
</dbReference>
<feature type="binding site" evidence="3">
    <location>
        <position position="452"/>
    </location>
    <ligand>
        <name>ATP</name>
        <dbReference type="ChEBI" id="CHEBI:30616"/>
    </ligand>
</feature>
<dbReference type="CDD" id="cd00192">
    <property type="entry name" value="PTKc"/>
    <property type="match status" value="1"/>
</dbReference>
<dbReference type="Pfam" id="PF24681">
    <property type="entry name" value="Kelch_KLHDC2_KLHL20_DRC7"/>
    <property type="match status" value="1"/>
</dbReference>
<accession>A0A0A1UAS5</accession>
<dbReference type="InterPro" id="IPR015915">
    <property type="entry name" value="Kelch-typ_b-propeller"/>
</dbReference>
<dbReference type="InterPro" id="IPR020635">
    <property type="entry name" value="Tyr_kinase_cat_dom"/>
</dbReference>
<dbReference type="PROSITE" id="PS50011">
    <property type="entry name" value="PROTEIN_KINASE_DOM"/>
    <property type="match status" value="1"/>
</dbReference>
<keyword evidence="5" id="KW-0808">Transferase</keyword>
<dbReference type="KEGG" id="eiv:EIN_379720"/>
<keyword evidence="5" id="KW-0418">Kinase</keyword>
<keyword evidence="2 3" id="KW-0067">ATP-binding</keyword>
<dbReference type="SUPFAM" id="SSF56112">
    <property type="entry name" value="Protein kinase-like (PK-like)"/>
    <property type="match status" value="1"/>
</dbReference>
<keyword evidence="6" id="KW-1185">Reference proteome</keyword>
<dbReference type="Proteomes" id="UP000014680">
    <property type="component" value="Unassembled WGS sequence"/>
</dbReference>
<dbReference type="EC" id="2.7.10.2" evidence="5"/>
<gene>
    <name evidence="5" type="ORF">EIN_379720</name>
</gene>
<dbReference type="EMBL" id="KB206395">
    <property type="protein sequence ID" value="ELP92085.1"/>
    <property type="molecule type" value="Genomic_DNA"/>
</dbReference>
<proteinExistence type="predicted"/>
<dbReference type="RefSeq" id="XP_004258856.1">
    <property type="nucleotide sequence ID" value="XM_004258808.1"/>
</dbReference>
<dbReference type="OMA" id="GNMYIIG"/>
<dbReference type="AlphaFoldDB" id="A0A0A1UAS5"/>
<organism evidence="5 6">
    <name type="scientific">Entamoeba invadens IP1</name>
    <dbReference type="NCBI Taxonomy" id="370355"/>
    <lineage>
        <taxon>Eukaryota</taxon>
        <taxon>Amoebozoa</taxon>
        <taxon>Evosea</taxon>
        <taxon>Archamoebae</taxon>
        <taxon>Mastigamoebida</taxon>
        <taxon>Entamoebidae</taxon>
        <taxon>Entamoeba</taxon>
    </lineage>
</organism>
<dbReference type="PROSITE" id="PS00109">
    <property type="entry name" value="PROTEIN_KINASE_TYR"/>
    <property type="match status" value="1"/>
</dbReference>
<dbReference type="OrthoDB" id="25766at2759"/>
<protein>
    <submittedName>
        <fullName evidence="5">Tyrosine protein kinase, putative</fullName>
        <ecNumber evidence="5">2.7.10.2</ecNumber>
    </submittedName>
</protein>
<dbReference type="VEuPathDB" id="AmoebaDB:EIN_379720"/>
<dbReference type="InterPro" id="IPR011009">
    <property type="entry name" value="Kinase-like_dom_sf"/>
</dbReference>
<dbReference type="Gene3D" id="2.120.10.80">
    <property type="entry name" value="Kelch-type beta propeller"/>
    <property type="match status" value="1"/>
</dbReference>
<keyword evidence="1 3" id="KW-0547">Nucleotide-binding</keyword>
<evidence type="ECO:0000256" key="2">
    <source>
        <dbReference type="ARBA" id="ARBA00022840"/>
    </source>
</evidence>
<dbReference type="SUPFAM" id="SSF117281">
    <property type="entry name" value="Kelch motif"/>
    <property type="match status" value="1"/>
</dbReference>
<dbReference type="InterPro" id="IPR000719">
    <property type="entry name" value="Prot_kinase_dom"/>
</dbReference>